<organism evidence="6 7">
    <name type="scientific">Sinorhizobium numidicum</name>
    <dbReference type="NCBI Taxonomy" id="680248"/>
    <lineage>
        <taxon>Bacteria</taxon>
        <taxon>Pseudomonadati</taxon>
        <taxon>Pseudomonadota</taxon>
        <taxon>Alphaproteobacteria</taxon>
        <taxon>Hyphomicrobiales</taxon>
        <taxon>Rhizobiaceae</taxon>
        <taxon>Sinorhizobium/Ensifer group</taxon>
        <taxon>Sinorhizobium</taxon>
    </lineage>
</organism>
<comment type="similarity">
    <text evidence="3">Belongs to the D-isomer specific 2-hydroxyacid dehydrogenase family.</text>
</comment>
<dbReference type="InterPro" id="IPR006140">
    <property type="entry name" value="D-isomer_DH_NAD-bd"/>
</dbReference>
<evidence type="ECO:0000259" key="4">
    <source>
        <dbReference type="Pfam" id="PF00389"/>
    </source>
</evidence>
<evidence type="ECO:0000259" key="5">
    <source>
        <dbReference type="Pfam" id="PF02826"/>
    </source>
</evidence>
<gene>
    <name evidence="6" type="ORF">PYH38_006105</name>
</gene>
<keyword evidence="2" id="KW-0520">NAD</keyword>
<dbReference type="InterPro" id="IPR050223">
    <property type="entry name" value="D-isomer_2-hydroxyacid_DH"/>
</dbReference>
<dbReference type="InterPro" id="IPR036291">
    <property type="entry name" value="NAD(P)-bd_dom_sf"/>
</dbReference>
<reference evidence="6 7" key="1">
    <citation type="submission" date="2023-03" db="EMBL/GenBank/DDBJ databases">
        <authorList>
            <person name="Kaur S."/>
            <person name="Espinosa-Saiz D."/>
            <person name="Velazquez E."/>
            <person name="Menendez E."/>
            <person name="diCenzo G.C."/>
        </authorList>
    </citation>
    <scope>NUCLEOTIDE SEQUENCE [LARGE SCALE GENOMIC DNA]</scope>
    <source>
        <strain evidence="6 7">LMG 27395</strain>
        <plasmid evidence="6 7">unnamed</plasmid>
    </source>
</reference>
<keyword evidence="1 3" id="KW-0560">Oxidoreductase</keyword>
<evidence type="ECO:0000313" key="7">
    <source>
        <dbReference type="Proteomes" id="UP001235547"/>
    </source>
</evidence>
<dbReference type="CDD" id="cd12156">
    <property type="entry name" value="HPPR"/>
    <property type="match status" value="1"/>
</dbReference>
<geneLocation type="plasmid" evidence="6 7">
    <name>unnamed</name>
</geneLocation>
<keyword evidence="7" id="KW-1185">Reference proteome</keyword>
<accession>A0ABY8D4B2</accession>
<name>A0ABY8D4B2_9HYPH</name>
<dbReference type="SUPFAM" id="SSF52283">
    <property type="entry name" value="Formate/glycerate dehydrogenase catalytic domain-like"/>
    <property type="match status" value="1"/>
</dbReference>
<dbReference type="InterPro" id="IPR006139">
    <property type="entry name" value="D-isomer_2_OHA_DH_cat_dom"/>
</dbReference>
<evidence type="ECO:0000313" key="6">
    <source>
        <dbReference type="EMBL" id="WEX85699.1"/>
    </source>
</evidence>
<evidence type="ECO:0000256" key="1">
    <source>
        <dbReference type="ARBA" id="ARBA00023002"/>
    </source>
</evidence>
<dbReference type="Proteomes" id="UP001235547">
    <property type="component" value="Plasmid unnamed"/>
</dbReference>
<sequence>MTKPDILLMGPYPDWDLAELEERYQVHKIYSAANREAFLAQHAPNIRAIATRGELGASAELMRSLPKLEIVSCYGVGTDAIDLAHAKANGIRVTNTPDVLTADVADFGVALLLAAARQIPKGDAYVRDGHWATGNMGLVTRVCGKKVGIVGMGRIGSAVAKRLAGFDCEISYFDINRRADLHYSFVPDLTELARRSEFLIVTLAGGESTRGIVDAPVLAALGANGILVNISRGSTVDESALIDALERRTIKAAALDVFASEPNIDRRFLALDNVVLQPHHASGTVETRQAMGQLVRDNLAAHFAGQPLITPVV</sequence>
<dbReference type="PROSITE" id="PS00065">
    <property type="entry name" value="D_2_HYDROXYACID_DH_1"/>
    <property type="match status" value="1"/>
</dbReference>
<dbReference type="InterPro" id="IPR029752">
    <property type="entry name" value="D-isomer_DH_CS1"/>
</dbReference>
<keyword evidence="6" id="KW-0614">Plasmid</keyword>
<dbReference type="SUPFAM" id="SSF51735">
    <property type="entry name" value="NAD(P)-binding Rossmann-fold domains"/>
    <property type="match status" value="1"/>
</dbReference>
<evidence type="ECO:0000256" key="2">
    <source>
        <dbReference type="ARBA" id="ARBA00023027"/>
    </source>
</evidence>
<protein>
    <submittedName>
        <fullName evidence="6">2-hydroxyacid dehydrogenase</fullName>
    </submittedName>
</protein>
<feature type="domain" description="D-isomer specific 2-hydroxyacid dehydrogenase catalytic" evidence="4">
    <location>
        <begin position="8"/>
        <end position="312"/>
    </location>
</feature>
<dbReference type="RefSeq" id="WP_280736623.1">
    <property type="nucleotide sequence ID" value="NZ_CP120369.1"/>
</dbReference>
<proteinExistence type="inferred from homology"/>
<dbReference type="Gene3D" id="3.40.50.720">
    <property type="entry name" value="NAD(P)-binding Rossmann-like Domain"/>
    <property type="match status" value="2"/>
</dbReference>
<dbReference type="Pfam" id="PF02826">
    <property type="entry name" value="2-Hacid_dh_C"/>
    <property type="match status" value="1"/>
</dbReference>
<dbReference type="EMBL" id="CP120372">
    <property type="protein sequence ID" value="WEX85699.1"/>
    <property type="molecule type" value="Genomic_DNA"/>
</dbReference>
<dbReference type="PANTHER" id="PTHR10996:SF178">
    <property type="entry name" value="2-HYDROXYACID DEHYDROGENASE YGL185C-RELATED"/>
    <property type="match status" value="1"/>
</dbReference>
<dbReference type="PANTHER" id="PTHR10996">
    <property type="entry name" value="2-HYDROXYACID DEHYDROGENASE-RELATED"/>
    <property type="match status" value="1"/>
</dbReference>
<dbReference type="Pfam" id="PF00389">
    <property type="entry name" value="2-Hacid_dh"/>
    <property type="match status" value="1"/>
</dbReference>
<evidence type="ECO:0000256" key="3">
    <source>
        <dbReference type="RuleBase" id="RU003719"/>
    </source>
</evidence>
<feature type="domain" description="D-isomer specific 2-hydroxyacid dehydrogenase NAD-binding" evidence="5">
    <location>
        <begin position="109"/>
        <end position="281"/>
    </location>
</feature>